<gene>
    <name evidence="2" type="ORF">PHMEG_00024514</name>
</gene>
<evidence type="ECO:0000256" key="1">
    <source>
        <dbReference type="SAM" id="MobiDB-lite"/>
    </source>
</evidence>
<dbReference type="AlphaFoldDB" id="A0A225VDJ0"/>
<name>A0A225VDJ0_9STRA</name>
<feature type="compositionally biased region" description="Low complexity" evidence="1">
    <location>
        <begin position="222"/>
        <end position="231"/>
    </location>
</feature>
<dbReference type="OrthoDB" id="10608022at2759"/>
<reference evidence="3" key="1">
    <citation type="submission" date="2017-03" db="EMBL/GenBank/DDBJ databases">
        <title>Phytopthora megakarya and P. palmivora, two closely related causual agents of cacao black pod achieved similar genome size and gene model numbers by different mechanisms.</title>
        <authorList>
            <person name="Ali S."/>
            <person name="Shao J."/>
            <person name="Larry D.J."/>
            <person name="Kronmiller B."/>
            <person name="Shen D."/>
            <person name="Strem M.D."/>
            <person name="Melnick R.L."/>
            <person name="Guiltinan M.J."/>
            <person name="Tyler B.M."/>
            <person name="Meinhardt L.W."/>
            <person name="Bailey B.A."/>
        </authorList>
    </citation>
    <scope>NUCLEOTIDE SEQUENCE [LARGE SCALE GENOMIC DNA]</scope>
    <source>
        <strain evidence="3">zdho120</strain>
    </source>
</reference>
<feature type="region of interest" description="Disordered" evidence="1">
    <location>
        <begin position="164"/>
        <end position="332"/>
    </location>
</feature>
<feature type="region of interest" description="Disordered" evidence="1">
    <location>
        <begin position="345"/>
        <end position="369"/>
    </location>
</feature>
<feature type="compositionally biased region" description="Basic and acidic residues" evidence="1">
    <location>
        <begin position="270"/>
        <end position="282"/>
    </location>
</feature>
<feature type="compositionally biased region" description="Basic residues" evidence="1">
    <location>
        <begin position="185"/>
        <end position="195"/>
    </location>
</feature>
<accession>A0A225VDJ0</accession>
<feature type="compositionally biased region" description="Basic and acidic residues" evidence="1">
    <location>
        <begin position="210"/>
        <end position="220"/>
    </location>
</feature>
<dbReference type="Proteomes" id="UP000198211">
    <property type="component" value="Unassembled WGS sequence"/>
</dbReference>
<proteinExistence type="predicted"/>
<organism evidence="2 3">
    <name type="scientific">Phytophthora megakarya</name>
    <dbReference type="NCBI Taxonomy" id="4795"/>
    <lineage>
        <taxon>Eukaryota</taxon>
        <taxon>Sar</taxon>
        <taxon>Stramenopiles</taxon>
        <taxon>Oomycota</taxon>
        <taxon>Peronosporomycetes</taxon>
        <taxon>Peronosporales</taxon>
        <taxon>Peronosporaceae</taxon>
        <taxon>Phytophthora</taxon>
    </lineage>
</organism>
<dbReference type="EMBL" id="NBNE01005364">
    <property type="protein sequence ID" value="OWZ03706.1"/>
    <property type="molecule type" value="Genomic_DNA"/>
</dbReference>
<keyword evidence="3" id="KW-1185">Reference proteome</keyword>
<sequence>MCSEPIPPHALTEVNFSADRDPSAHKEIKLVKSREASLNAQISEMNAVIMIHQEMYGHLENRMQLAHRSNKILTKEVNQLRSEYLVGIQAFKKSHENPHKLLSLADTAETNLALKLHERNGDLGRRVKRLEKHYCDLKSSSEHPAVLGGSVCAVAVFLTSQSSTASTAHSPPASTPPAPLVSGGKKGKGKAKRQRTASDDEDADLGGGDSGKDAPEEGRECSATSSSATTSQPLPKKQKTSPPATPPASAKKTQSSPKSSLTKPSAPAPAHDKTGSTHKKVDVAVSDAESMSSPRLTPKRKAASAKSPPSNSKKSRSKKPDAKATPGYSSELSKLRLESHCLKDSLDDVLGDPTSKKSPVKKYRSDGSQEVNQIVSEDFSTLQEDLVKLAQRASDLLTPYGAPEFTIVSAQKSWVKHEQSFLPSPVPSDAEVKCTTVGIEKFCKFMAADHPWRKVLPKWPEHACLFNTTDFQLDSHISQQADYPERLCGVWRRLRRYGYKKSAVMSFAIYKRKHWVPPEVVKCFFSRMAARLGTIKDPKERRQFKLALEHLKEEKQHPYTTVYIPCNAHVPLFLPSCATVEVLGPRIVPDLSLEPEDIDSSWDRAFRGADEDEEMEDGEVGEDDADSVATMDLNQDLTGDTPVDPQDAAAEAALILLFAESSPPPKAGVVAEI</sequence>
<evidence type="ECO:0000313" key="3">
    <source>
        <dbReference type="Proteomes" id="UP000198211"/>
    </source>
</evidence>
<protein>
    <submittedName>
        <fullName evidence="2">Uncharacterized protein</fullName>
    </submittedName>
</protein>
<evidence type="ECO:0000313" key="2">
    <source>
        <dbReference type="EMBL" id="OWZ03706.1"/>
    </source>
</evidence>
<comment type="caution">
    <text evidence="2">The sequence shown here is derived from an EMBL/GenBank/DDBJ whole genome shotgun (WGS) entry which is preliminary data.</text>
</comment>